<accession>A0A0N4V645</accession>
<dbReference type="PANTHER" id="PTHR43808">
    <property type="entry name" value="ACETYLORNITHINE DEACETYLASE"/>
    <property type="match status" value="1"/>
</dbReference>
<protein>
    <submittedName>
        <fullName evidence="9">M20_dimer domain-containing protein</fullName>
    </submittedName>
</protein>
<dbReference type="InterPro" id="IPR036264">
    <property type="entry name" value="Bact_exopeptidase_dim_dom"/>
</dbReference>
<keyword evidence="5" id="KW-0862">Zinc</keyword>
<evidence type="ECO:0000256" key="2">
    <source>
        <dbReference type="ARBA" id="ARBA00006247"/>
    </source>
</evidence>
<dbReference type="SUPFAM" id="SSF53187">
    <property type="entry name" value="Zn-dependent exopeptidases"/>
    <property type="match status" value="1"/>
</dbReference>
<evidence type="ECO:0000313" key="7">
    <source>
        <dbReference type="EMBL" id="VDD90578.1"/>
    </source>
</evidence>
<evidence type="ECO:0000256" key="3">
    <source>
        <dbReference type="ARBA" id="ARBA00022723"/>
    </source>
</evidence>
<evidence type="ECO:0000256" key="5">
    <source>
        <dbReference type="ARBA" id="ARBA00022833"/>
    </source>
</evidence>
<dbReference type="Gene3D" id="3.30.70.360">
    <property type="match status" value="1"/>
</dbReference>
<keyword evidence="3" id="KW-0479">Metal-binding</keyword>
<dbReference type="GO" id="GO:0016787">
    <property type="term" value="F:hydrolase activity"/>
    <property type="evidence" value="ECO:0007669"/>
    <property type="project" value="UniProtKB-KW"/>
</dbReference>
<sequence length="359" mass="39389">MTVRCSGMESRNENALSTGDISVDAFLTELMSIDSTSKYEGALTDELVKYFQSTGWYVHEQALTSDPRRRNLLVTRIPFKAPGPVYLMNTHLDTVPPFIAPQNDGTVVKGRGAGDAKGQLAAMIFAAQRIAKESPEKSQKLGLLLVVGEEVDHVGMIKANDLALEPDYLVVGEPTELKFARLQKGAFKVILKARGKAAHSGYPHLGESAINKLLDVLQDIRTYPWPNSERLGETTVNIGMISGGQALNALAASATASLFFRVTTSTADVYERLKEIVADRTEIDLSKISEPPLDIESCVVPFNTDLPYFVGANKLKGAYLFGGGNMENAHSEREFIPIDELKKTVDTHVELFNRIMNQK</sequence>
<dbReference type="InterPro" id="IPR050072">
    <property type="entry name" value="Peptidase_M20A"/>
</dbReference>
<dbReference type="Pfam" id="PF01546">
    <property type="entry name" value="Peptidase_M20"/>
    <property type="match status" value="1"/>
</dbReference>
<dbReference type="PANTHER" id="PTHR43808:SF8">
    <property type="entry name" value="PEPTIDASE M20 DIMERISATION DOMAIN-CONTAINING PROTEIN"/>
    <property type="match status" value="1"/>
</dbReference>
<dbReference type="Gene3D" id="3.40.630.10">
    <property type="entry name" value="Zn peptidases"/>
    <property type="match status" value="1"/>
</dbReference>
<evidence type="ECO:0000313" key="8">
    <source>
        <dbReference type="Proteomes" id="UP000274131"/>
    </source>
</evidence>
<dbReference type="InterPro" id="IPR002933">
    <property type="entry name" value="Peptidase_M20"/>
</dbReference>
<gene>
    <name evidence="7" type="ORF">EVEC_LOCUS5329</name>
</gene>
<dbReference type="GO" id="GO:0046872">
    <property type="term" value="F:metal ion binding"/>
    <property type="evidence" value="ECO:0007669"/>
    <property type="project" value="UniProtKB-KW"/>
</dbReference>
<dbReference type="Proteomes" id="UP000274131">
    <property type="component" value="Unassembled WGS sequence"/>
</dbReference>
<keyword evidence="8" id="KW-1185">Reference proteome</keyword>
<keyword evidence="4" id="KW-0378">Hydrolase</keyword>
<comment type="cofactor">
    <cofactor evidence="1">
        <name>Zn(2+)</name>
        <dbReference type="ChEBI" id="CHEBI:29105"/>
    </cofactor>
</comment>
<dbReference type="WBParaSite" id="EVEC_0000571801-mRNA-1">
    <property type="protein sequence ID" value="EVEC_0000571801-mRNA-1"/>
    <property type="gene ID" value="EVEC_0000571801"/>
</dbReference>
<evidence type="ECO:0000256" key="1">
    <source>
        <dbReference type="ARBA" id="ARBA00001947"/>
    </source>
</evidence>
<dbReference type="OrthoDB" id="3064516at2759"/>
<dbReference type="SUPFAM" id="SSF55031">
    <property type="entry name" value="Bacterial exopeptidase dimerisation domain"/>
    <property type="match status" value="1"/>
</dbReference>
<evidence type="ECO:0000259" key="6">
    <source>
        <dbReference type="Pfam" id="PF07687"/>
    </source>
</evidence>
<comment type="similarity">
    <text evidence="2">Belongs to the peptidase M20A family.</text>
</comment>
<dbReference type="STRING" id="51028.A0A0N4V645"/>
<reference evidence="7 8" key="2">
    <citation type="submission" date="2018-10" db="EMBL/GenBank/DDBJ databases">
        <authorList>
            <consortium name="Pathogen Informatics"/>
        </authorList>
    </citation>
    <scope>NUCLEOTIDE SEQUENCE [LARGE SCALE GENOMIC DNA]</scope>
</reference>
<dbReference type="InterPro" id="IPR011650">
    <property type="entry name" value="Peptidase_M20_dimer"/>
</dbReference>
<reference evidence="9" key="1">
    <citation type="submission" date="2017-02" db="UniProtKB">
        <authorList>
            <consortium name="WormBaseParasite"/>
        </authorList>
    </citation>
    <scope>IDENTIFICATION</scope>
</reference>
<organism evidence="9">
    <name type="scientific">Enterobius vermicularis</name>
    <name type="common">Human pinworm</name>
    <dbReference type="NCBI Taxonomy" id="51028"/>
    <lineage>
        <taxon>Eukaryota</taxon>
        <taxon>Metazoa</taxon>
        <taxon>Ecdysozoa</taxon>
        <taxon>Nematoda</taxon>
        <taxon>Chromadorea</taxon>
        <taxon>Rhabditida</taxon>
        <taxon>Spirurina</taxon>
        <taxon>Oxyuridomorpha</taxon>
        <taxon>Oxyuroidea</taxon>
        <taxon>Oxyuridae</taxon>
        <taxon>Enterobius</taxon>
    </lineage>
</organism>
<evidence type="ECO:0000256" key="4">
    <source>
        <dbReference type="ARBA" id="ARBA00022801"/>
    </source>
</evidence>
<dbReference type="Pfam" id="PF07687">
    <property type="entry name" value="M20_dimer"/>
    <property type="match status" value="1"/>
</dbReference>
<evidence type="ECO:0000313" key="9">
    <source>
        <dbReference type="WBParaSite" id="EVEC_0000571801-mRNA-1"/>
    </source>
</evidence>
<dbReference type="EMBL" id="UXUI01008129">
    <property type="protein sequence ID" value="VDD90578.1"/>
    <property type="molecule type" value="Genomic_DNA"/>
</dbReference>
<dbReference type="AlphaFoldDB" id="A0A0N4V645"/>
<feature type="domain" description="Peptidase M20 dimerisation" evidence="6">
    <location>
        <begin position="183"/>
        <end position="277"/>
    </location>
</feature>
<proteinExistence type="inferred from homology"/>
<name>A0A0N4V645_ENTVE</name>